<accession>A0AB73ICS4</accession>
<evidence type="ECO:0000313" key="2">
    <source>
        <dbReference type="EMBL" id="MDP9647820.1"/>
    </source>
</evidence>
<sequence>MSATSVLISMIPMWGILLVASGTAAYLVFWRKVIK</sequence>
<comment type="caution">
    <text evidence="2">The sequence shown here is derived from an EMBL/GenBank/DDBJ whole genome shotgun (WGS) entry which is preliminary data.</text>
</comment>
<proteinExistence type="predicted"/>
<evidence type="ECO:0000256" key="1">
    <source>
        <dbReference type="SAM" id="Phobius"/>
    </source>
</evidence>
<gene>
    <name evidence="2" type="ORF">J2793_003266</name>
</gene>
<reference evidence="2" key="1">
    <citation type="submission" date="2023-07" db="EMBL/GenBank/DDBJ databases">
        <title>Sorghum-associated microbial communities from plants grown in Nebraska, USA.</title>
        <authorList>
            <person name="Schachtman D."/>
        </authorList>
    </citation>
    <scope>NUCLEOTIDE SEQUENCE</scope>
    <source>
        <strain evidence="2">DS1061</strain>
    </source>
</reference>
<keyword evidence="1" id="KW-0812">Transmembrane</keyword>
<dbReference type="EMBL" id="JAURTK010000003">
    <property type="protein sequence ID" value="MDP9647820.1"/>
    <property type="molecule type" value="Genomic_DNA"/>
</dbReference>
<evidence type="ECO:0000313" key="3">
    <source>
        <dbReference type="Proteomes" id="UP001229486"/>
    </source>
</evidence>
<keyword evidence="1" id="KW-1133">Transmembrane helix</keyword>
<keyword evidence="1" id="KW-0472">Membrane</keyword>
<organism evidence="2 3">
    <name type="scientific">Paraburkholderia caledonica</name>
    <dbReference type="NCBI Taxonomy" id="134536"/>
    <lineage>
        <taxon>Bacteria</taxon>
        <taxon>Pseudomonadati</taxon>
        <taxon>Pseudomonadota</taxon>
        <taxon>Betaproteobacteria</taxon>
        <taxon>Burkholderiales</taxon>
        <taxon>Burkholderiaceae</taxon>
        <taxon>Paraburkholderia</taxon>
    </lineage>
</organism>
<protein>
    <submittedName>
        <fullName evidence="2">Uncharacterized protein</fullName>
    </submittedName>
</protein>
<name>A0AB73ICS4_9BURK</name>
<dbReference type="AlphaFoldDB" id="A0AB73ICS4"/>
<feature type="transmembrane region" description="Helical" evidence="1">
    <location>
        <begin position="6"/>
        <end position="29"/>
    </location>
</feature>
<dbReference type="Proteomes" id="UP001229486">
    <property type="component" value="Unassembled WGS sequence"/>
</dbReference>